<proteinExistence type="predicted"/>
<evidence type="ECO:0000259" key="10">
    <source>
        <dbReference type="PROSITE" id="PS50885"/>
    </source>
</evidence>
<dbReference type="Proteomes" id="UP000254765">
    <property type="component" value="Unassembled WGS sequence"/>
</dbReference>
<reference evidence="11 12" key="1">
    <citation type="submission" date="2018-06" db="EMBL/GenBank/DDBJ databases">
        <authorList>
            <consortium name="Pathogen Informatics"/>
            <person name="Doyle S."/>
        </authorList>
    </citation>
    <scope>NUCLEOTIDE SEQUENCE [LARGE SCALE GENOMIC DNA]</scope>
    <source>
        <strain evidence="11 12">NCTC10211</strain>
    </source>
</reference>
<feature type="domain" description="Histidine kinase" evidence="9">
    <location>
        <begin position="175"/>
        <end position="389"/>
    </location>
</feature>
<evidence type="ECO:0000256" key="3">
    <source>
        <dbReference type="ARBA" id="ARBA00012438"/>
    </source>
</evidence>
<evidence type="ECO:0000313" key="11">
    <source>
        <dbReference type="EMBL" id="SUI41402.1"/>
    </source>
</evidence>
<dbReference type="EMBL" id="UGYK01000002">
    <property type="protein sequence ID" value="SUI41402.1"/>
    <property type="molecule type" value="Genomic_DNA"/>
</dbReference>
<gene>
    <name evidence="11" type="primary">baeS_1</name>
    <name evidence="11" type="ORF">NCTC10211_00989</name>
</gene>
<keyword evidence="8" id="KW-1133">Transmembrane helix</keyword>
<keyword evidence="6 11" id="KW-0418">Kinase</keyword>
<dbReference type="InterPro" id="IPR003660">
    <property type="entry name" value="HAMP_dom"/>
</dbReference>
<dbReference type="PROSITE" id="PS50885">
    <property type="entry name" value="HAMP"/>
    <property type="match status" value="1"/>
</dbReference>
<keyword evidence="5 11" id="KW-0808">Transferase</keyword>
<dbReference type="InterPro" id="IPR003661">
    <property type="entry name" value="HisK_dim/P_dom"/>
</dbReference>
<comment type="subcellular location">
    <subcellularLocation>
        <location evidence="2">Membrane</location>
    </subcellularLocation>
</comment>
<evidence type="ECO:0000256" key="1">
    <source>
        <dbReference type="ARBA" id="ARBA00000085"/>
    </source>
</evidence>
<keyword evidence="8" id="KW-0812">Transmembrane</keyword>
<dbReference type="GO" id="GO:0016036">
    <property type="term" value="P:cellular response to phosphate starvation"/>
    <property type="evidence" value="ECO:0007669"/>
    <property type="project" value="TreeGrafter"/>
</dbReference>
<evidence type="ECO:0000256" key="2">
    <source>
        <dbReference type="ARBA" id="ARBA00004370"/>
    </source>
</evidence>
<dbReference type="RefSeq" id="WP_033639046.1">
    <property type="nucleotide sequence ID" value="NZ_AP021873.1"/>
</dbReference>
<keyword evidence="8" id="KW-0472">Membrane</keyword>
<evidence type="ECO:0000256" key="7">
    <source>
        <dbReference type="ARBA" id="ARBA00023012"/>
    </source>
</evidence>
<protein>
    <recommendedName>
        <fullName evidence="3">histidine kinase</fullName>
        <ecNumber evidence="3">2.7.13.3</ecNumber>
    </recommendedName>
</protein>
<dbReference type="PRINTS" id="PR00344">
    <property type="entry name" value="BCTRLSENSOR"/>
</dbReference>
<evidence type="ECO:0000256" key="8">
    <source>
        <dbReference type="SAM" id="Phobius"/>
    </source>
</evidence>
<dbReference type="Gene3D" id="3.30.565.10">
    <property type="entry name" value="Histidine kinase-like ATPase, C-terminal domain"/>
    <property type="match status" value="1"/>
</dbReference>
<evidence type="ECO:0000259" key="9">
    <source>
        <dbReference type="PROSITE" id="PS50109"/>
    </source>
</evidence>
<name>A0A379Y6G4_SERMA</name>
<evidence type="ECO:0000256" key="4">
    <source>
        <dbReference type="ARBA" id="ARBA00022553"/>
    </source>
</evidence>
<feature type="transmembrane region" description="Helical" evidence="8">
    <location>
        <begin position="12"/>
        <end position="41"/>
    </location>
</feature>
<dbReference type="PANTHER" id="PTHR45453:SF1">
    <property type="entry name" value="PHOSPHATE REGULON SENSOR PROTEIN PHOR"/>
    <property type="match status" value="1"/>
</dbReference>
<dbReference type="InterPro" id="IPR036097">
    <property type="entry name" value="HisK_dim/P_sf"/>
</dbReference>
<dbReference type="InterPro" id="IPR036890">
    <property type="entry name" value="HATPase_C_sf"/>
</dbReference>
<sequence>MKSKNKSLLFWVSVRIVIVAIVTLFTIILAMWGIFAAQYFYVIHEMPASVYERFLMLRENPNLDIDAFHEIVDTYWGLDYSTPSLTSLNWGWLLIFLIVVVPLITLMCVRIARPLTAQFRNLTDVAEIVAQGNFKQQAELVQACPDEIIRFSINFNEMVNKLALYEREIKASHVALAHELRSPLTGAMGRLQGMIDDVFPASQAQLNMVMTQLKNLSYLTEDLYFLSLASAGQLKLSKNVFTINNVLKERVAWLKPQLEAAGMSISIKESGQFDFIGDEFRVGQVFSILIENMLRYCSQGDRMRICLERTTQEIVLAFQDTGPGVAQDYLPQMFERFTRGETSRARDSGGSGLGLSIAKAICVAHHGTITASLPAGKGLLITINLPLPAQGAAHL</sequence>
<keyword evidence="4" id="KW-0597">Phosphoprotein</keyword>
<dbReference type="InterPro" id="IPR050351">
    <property type="entry name" value="BphY/WalK/GraS-like"/>
</dbReference>
<dbReference type="PANTHER" id="PTHR45453">
    <property type="entry name" value="PHOSPHATE REGULON SENSOR PROTEIN PHOR"/>
    <property type="match status" value="1"/>
</dbReference>
<dbReference type="InterPro" id="IPR005467">
    <property type="entry name" value="His_kinase_dom"/>
</dbReference>
<dbReference type="GO" id="GO:0004721">
    <property type="term" value="F:phosphoprotein phosphatase activity"/>
    <property type="evidence" value="ECO:0007669"/>
    <property type="project" value="TreeGrafter"/>
</dbReference>
<dbReference type="PROSITE" id="PS50109">
    <property type="entry name" value="HIS_KIN"/>
    <property type="match status" value="1"/>
</dbReference>
<dbReference type="AlphaFoldDB" id="A0A379Y6G4"/>
<evidence type="ECO:0000313" key="12">
    <source>
        <dbReference type="Proteomes" id="UP000254765"/>
    </source>
</evidence>
<dbReference type="EC" id="2.7.13.3" evidence="3"/>
<dbReference type="SMART" id="SM00387">
    <property type="entry name" value="HATPase_c"/>
    <property type="match status" value="1"/>
</dbReference>
<accession>A0A379Y6G4</accession>
<evidence type="ECO:0000256" key="6">
    <source>
        <dbReference type="ARBA" id="ARBA00022777"/>
    </source>
</evidence>
<keyword evidence="7" id="KW-0902">Two-component regulatory system</keyword>
<dbReference type="SMART" id="SM00388">
    <property type="entry name" value="HisKA"/>
    <property type="match status" value="1"/>
</dbReference>
<organism evidence="11 12">
    <name type="scientific">Serratia marcescens</name>
    <dbReference type="NCBI Taxonomy" id="615"/>
    <lineage>
        <taxon>Bacteria</taxon>
        <taxon>Pseudomonadati</taxon>
        <taxon>Pseudomonadota</taxon>
        <taxon>Gammaproteobacteria</taxon>
        <taxon>Enterobacterales</taxon>
        <taxon>Yersiniaceae</taxon>
        <taxon>Serratia</taxon>
    </lineage>
</organism>
<dbReference type="InterPro" id="IPR003594">
    <property type="entry name" value="HATPase_dom"/>
</dbReference>
<dbReference type="SUPFAM" id="SSF55874">
    <property type="entry name" value="ATPase domain of HSP90 chaperone/DNA topoisomerase II/histidine kinase"/>
    <property type="match status" value="1"/>
</dbReference>
<comment type="catalytic activity">
    <reaction evidence="1">
        <text>ATP + protein L-histidine = ADP + protein N-phospho-L-histidine.</text>
        <dbReference type="EC" id="2.7.13.3"/>
    </reaction>
</comment>
<feature type="domain" description="HAMP" evidence="10">
    <location>
        <begin position="113"/>
        <end position="167"/>
    </location>
</feature>
<dbReference type="GO" id="GO:0005886">
    <property type="term" value="C:plasma membrane"/>
    <property type="evidence" value="ECO:0007669"/>
    <property type="project" value="TreeGrafter"/>
</dbReference>
<dbReference type="Pfam" id="PF02518">
    <property type="entry name" value="HATPase_c"/>
    <property type="match status" value="1"/>
</dbReference>
<feature type="transmembrane region" description="Helical" evidence="8">
    <location>
        <begin position="90"/>
        <end position="112"/>
    </location>
</feature>
<evidence type="ECO:0000256" key="5">
    <source>
        <dbReference type="ARBA" id="ARBA00022679"/>
    </source>
</evidence>
<dbReference type="SUPFAM" id="SSF47384">
    <property type="entry name" value="Homodimeric domain of signal transducing histidine kinase"/>
    <property type="match status" value="1"/>
</dbReference>
<dbReference type="Gene3D" id="1.10.287.130">
    <property type="match status" value="1"/>
</dbReference>
<dbReference type="CDD" id="cd00082">
    <property type="entry name" value="HisKA"/>
    <property type="match status" value="1"/>
</dbReference>
<dbReference type="GO" id="GO:0000155">
    <property type="term" value="F:phosphorelay sensor kinase activity"/>
    <property type="evidence" value="ECO:0007669"/>
    <property type="project" value="InterPro"/>
</dbReference>
<dbReference type="InterPro" id="IPR004358">
    <property type="entry name" value="Sig_transdc_His_kin-like_C"/>
</dbReference>